<evidence type="ECO:0000259" key="2">
    <source>
        <dbReference type="Pfam" id="PF01965"/>
    </source>
</evidence>
<dbReference type="STRING" id="1797291.A2V47_04430"/>
<dbReference type="Proteomes" id="UP000177701">
    <property type="component" value="Unassembled WGS sequence"/>
</dbReference>
<dbReference type="InterPro" id="IPR002818">
    <property type="entry name" value="DJ-1/PfpI"/>
</dbReference>
<evidence type="ECO:0000256" key="1">
    <source>
        <dbReference type="ARBA" id="ARBA00008542"/>
    </source>
</evidence>
<keyword evidence="3" id="KW-0645">Protease</keyword>
<dbReference type="GO" id="GO:0008233">
    <property type="term" value="F:peptidase activity"/>
    <property type="evidence" value="ECO:0007669"/>
    <property type="project" value="UniProtKB-KW"/>
</dbReference>
<dbReference type="NCBIfam" id="TIGR01382">
    <property type="entry name" value="PfpI"/>
    <property type="match status" value="1"/>
</dbReference>
<sequence>MKLKGKKIAILVEDLYEDLELWYPYYRLLEEGAEVKLIGPEAKVYKSKHGYPAGADLSAAEAKADDFQGIVIPGGYAPDRLRRYPKILDLVREIFEKGGVVASICHGPWVLISANIMKGKKTAGFNSIKDDLINAGAIYLDKEVVVDNNLITSRTPQDLPAFLPAVIAALQNK</sequence>
<dbReference type="InterPro" id="IPR006286">
    <property type="entry name" value="C56_PfpI-like"/>
</dbReference>
<proteinExistence type="inferred from homology"/>
<dbReference type="Pfam" id="PF01965">
    <property type="entry name" value="DJ-1_PfpI"/>
    <property type="match status" value="1"/>
</dbReference>
<evidence type="ECO:0000313" key="4">
    <source>
        <dbReference type="Proteomes" id="UP000177701"/>
    </source>
</evidence>
<protein>
    <submittedName>
        <fullName evidence="3">Protease</fullName>
    </submittedName>
</protein>
<dbReference type="EMBL" id="MEYH01000092">
    <property type="protein sequence ID" value="OGD14079.1"/>
    <property type="molecule type" value="Genomic_DNA"/>
</dbReference>
<feature type="domain" description="DJ-1/PfpI" evidence="2">
    <location>
        <begin position="6"/>
        <end position="168"/>
    </location>
</feature>
<dbReference type="SUPFAM" id="SSF52317">
    <property type="entry name" value="Class I glutamine amidotransferase-like"/>
    <property type="match status" value="1"/>
</dbReference>
<gene>
    <name evidence="3" type="ORF">A2V47_04430</name>
</gene>
<keyword evidence="3" id="KW-0378">Hydrolase</keyword>
<name>A0A1F5A6A3_9BACT</name>
<dbReference type="CDD" id="cd03134">
    <property type="entry name" value="GATase1_PfpI_like"/>
    <property type="match status" value="1"/>
</dbReference>
<dbReference type="PANTHER" id="PTHR42733">
    <property type="entry name" value="DJ-1 PROTEIN"/>
    <property type="match status" value="1"/>
</dbReference>
<comment type="caution">
    <text evidence="3">The sequence shown here is derived from an EMBL/GenBank/DDBJ whole genome shotgun (WGS) entry which is preliminary data.</text>
</comment>
<dbReference type="PROSITE" id="PS51276">
    <property type="entry name" value="PEPTIDASE_C56_PFPI"/>
    <property type="match status" value="1"/>
</dbReference>
<dbReference type="GO" id="GO:0006508">
    <property type="term" value="P:proteolysis"/>
    <property type="evidence" value="ECO:0007669"/>
    <property type="project" value="UniProtKB-KW"/>
</dbReference>
<accession>A0A1F5A6A3</accession>
<dbReference type="Gene3D" id="3.40.50.880">
    <property type="match status" value="1"/>
</dbReference>
<evidence type="ECO:0000313" key="3">
    <source>
        <dbReference type="EMBL" id="OGD14079.1"/>
    </source>
</evidence>
<reference evidence="3 4" key="1">
    <citation type="journal article" date="2016" name="Nat. Commun.">
        <title>Thousands of microbial genomes shed light on interconnected biogeochemical processes in an aquifer system.</title>
        <authorList>
            <person name="Anantharaman K."/>
            <person name="Brown C.T."/>
            <person name="Hug L.A."/>
            <person name="Sharon I."/>
            <person name="Castelle C.J."/>
            <person name="Probst A.J."/>
            <person name="Thomas B.C."/>
            <person name="Singh A."/>
            <person name="Wilkins M.J."/>
            <person name="Karaoz U."/>
            <person name="Brodie E.L."/>
            <person name="Williams K.H."/>
            <person name="Hubbard S.S."/>
            <person name="Banfield J.F."/>
        </authorList>
    </citation>
    <scope>NUCLEOTIDE SEQUENCE [LARGE SCALE GENOMIC DNA]</scope>
</reference>
<dbReference type="AlphaFoldDB" id="A0A1F5A6A3"/>
<organism evidence="3 4">
    <name type="scientific">Candidatus Sediminicultor quintus</name>
    <dbReference type="NCBI Taxonomy" id="1797291"/>
    <lineage>
        <taxon>Bacteria</taxon>
        <taxon>Pseudomonadati</taxon>
        <taxon>Atribacterota</taxon>
        <taxon>Candidatus Phoenicimicrobiia</taxon>
        <taxon>Candidatus Pheonicimicrobiales</taxon>
        <taxon>Candidatus Phoenicimicrobiaceae</taxon>
        <taxon>Candidatus Sediminicultor</taxon>
    </lineage>
</organism>
<dbReference type="PANTHER" id="PTHR42733:SF13">
    <property type="entry name" value="DJ-1_PFPI DOMAIN-CONTAINING PROTEIN"/>
    <property type="match status" value="1"/>
</dbReference>
<comment type="similarity">
    <text evidence="1">Belongs to the peptidase C56 family.</text>
</comment>
<dbReference type="InterPro" id="IPR029062">
    <property type="entry name" value="Class_I_gatase-like"/>
</dbReference>